<organism evidence="2">
    <name type="scientific">Darwinula stevensoni</name>
    <dbReference type="NCBI Taxonomy" id="69355"/>
    <lineage>
        <taxon>Eukaryota</taxon>
        <taxon>Metazoa</taxon>
        <taxon>Ecdysozoa</taxon>
        <taxon>Arthropoda</taxon>
        <taxon>Crustacea</taxon>
        <taxon>Oligostraca</taxon>
        <taxon>Ostracoda</taxon>
        <taxon>Podocopa</taxon>
        <taxon>Podocopida</taxon>
        <taxon>Darwinulocopina</taxon>
        <taxon>Darwinuloidea</taxon>
        <taxon>Darwinulidae</taxon>
        <taxon>Darwinula</taxon>
    </lineage>
</organism>
<evidence type="ECO:0000313" key="2">
    <source>
        <dbReference type="EMBL" id="CAD7252150.1"/>
    </source>
</evidence>
<accession>A0A7R9ADP1</accession>
<sequence>MSEFKLGMEPAFLGRHQPASAHISNDVKDGVEDGEEYREEVRQEEDGVEEDGKKENGEKEDRDYEEGGNGEGLDGEDRKGVDERGNTEQRHGNSISDISDSIGPPSHASRHNPSPFHGPGEGGGKINALRP</sequence>
<evidence type="ECO:0000256" key="1">
    <source>
        <dbReference type="SAM" id="MobiDB-lite"/>
    </source>
</evidence>
<proteinExistence type="predicted"/>
<feature type="region of interest" description="Disordered" evidence="1">
    <location>
        <begin position="1"/>
        <end position="131"/>
    </location>
</feature>
<dbReference type="EMBL" id="LR903672">
    <property type="protein sequence ID" value="CAD7252150.1"/>
    <property type="molecule type" value="Genomic_DNA"/>
</dbReference>
<dbReference type="Proteomes" id="UP000677054">
    <property type="component" value="Unassembled WGS sequence"/>
</dbReference>
<protein>
    <submittedName>
        <fullName evidence="2">Uncharacterized protein</fullName>
    </submittedName>
</protein>
<feature type="compositionally biased region" description="Basic and acidic residues" evidence="1">
    <location>
        <begin position="75"/>
        <end position="91"/>
    </location>
</feature>
<reference evidence="2" key="1">
    <citation type="submission" date="2020-11" db="EMBL/GenBank/DDBJ databases">
        <authorList>
            <person name="Tran Van P."/>
        </authorList>
    </citation>
    <scope>NUCLEOTIDE SEQUENCE</scope>
</reference>
<evidence type="ECO:0000313" key="3">
    <source>
        <dbReference type="Proteomes" id="UP000677054"/>
    </source>
</evidence>
<gene>
    <name evidence="2" type="ORF">DSTB1V02_LOCUS11910</name>
</gene>
<dbReference type="EMBL" id="CAJPEV010004155">
    <property type="protein sequence ID" value="CAG0901279.1"/>
    <property type="molecule type" value="Genomic_DNA"/>
</dbReference>
<keyword evidence="3" id="KW-1185">Reference proteome</keyword>
<name>A0A7R9ADP1_9CRUS</name>
<dbReference type="AlphaFoldDB" id="A0A7R9ADP1"/>
<feature type="compositionally biased region" description="Basic and acidic residues" evidence="1">
    <location>
        <begin position="39"/>
        <end position="62"/>
    </location>
</feature>